<organism evidence="1 2">
    <name type="scientific">Nesidiocoris tenuis</name>
    <dbReference type="NCBI Taxonomy" id="355587"/>
    <lineage>
        <taxon>Eukaryota</taxon>
        <taxon>Metazoa</taxon>
        <taxon>Ecdysozoa</taxon>
        <taxon>Arthropoda</taxon>
        <taxon>Hexapoda</taxon>
        <taxon>Insecta</taxon>
        <taxon>Pterygota</taxon>
        <taxon>Neoptera</taxon>
        <taxon>Paraneoptera</taxon>
        <taxon>Hemiptera</taxon>
        <taxon>Heteroptera</taxon>
        <taxon>Panheteroptera</taxon>
        <taxon>Cimicomorpha</taxon>
        <taxon>Miridae</taxon>
        <taxon>Dicyphina</taxon>
        <taxon>Nesidiocoris</taxon>
    </lineage>
</organism>
<sequence length="182" mass="20234">MTPPHRPCADDETFVLLFRQNDLPPRLKIRLVDCRDGVDSLWPCAVRANVGGVHRPAPTGEHRPSAPDSTATLRSLAIGLRPLSIFQFVEFENRVGALLFDREVKFNGPLVCNGRVIIGSSIPRSKSEEDAIRQICRISVPILDFRTIPILPFTLVSSKEFCNCDEATDDPLGVTLMTNRPE</sequence>
<name>A0A6H5GDC9_9HEMI</name>
<protein>
    <submittedName>
        <fullName evidence="1">Uncharacterized protein</fullName>
    </submittedName>
</protein>
<evidence type="ECO:0000313" key="2">
    <source>
        <dbReference type="Proteomes" id="UP000479000"/>
    </source>
</evidence>
<dbReference type="Proteomes" id="UP000479000">
    <property type="component" value="Unassembled WGS sequence"/>
</dbReference>
<reference evidence="1 2" key="1">
    <citation type="submission" date="2020-02" db="EMBL/GenBank/DDBJ databases">
        <authorList>
            <person name="Ferguson B K."/>
        </authorList>
    </citation>
    <scope>NUCLEOTIDE SEQUENCE [LARGE SCALE GENOMIC DNA]</scope>
</reference>
<evidence type="ECO:0000313" key="1">
    <source>
        <dbReference type="EMBL" id="CAA9999717.1"/>
    </source>
</evidence>
<dbReference type="AlphaFoldDB" id="A0A6H5GDC9"/>
<proteinExistence type="predicted"/>
<keyword evidence="2" id="KW-1185">Reference proteome</keyword>
<accession>A0A6H5GDC9</accession>
<gene>
    <name evidence="1" type="ORF">NTEN_LOCUS5986</name>
</gene>
<dbReference type="EMBL" id="CADCXU010009039">
    <property type="protein sequence ID" value="CAA9999717.1"/>
    <property type="molecule type" value="Genomic_DNA"/>
</dbReference>